<accession>A0A395LKR9</accession>
<keyword evidence="1" id="KW-0472">Membrane</keyword>
<dbReference type="PANTHER" id="PTHR32251">
    <property type="entry name" value="3-OXO-5-ALPHA-STEROID 4-DEHYDROGENASE"/>
    <property type="match status" value="1"/>
</dbReference>
<comment type="caution">
    <text evidence="2">The sequence shown here is derived from an EMBL/GenBank/DDBJ whole genome shotgun (WGS) entry which is preliminary data.</text>
</comment>
<dbReference type="Proteomes" id="UP000254101">
    <property type="component" value="Unassembled WGS sequence"/>
</dbReference>
<keyword evidence="1" id="KW-0812">Transmembrane</keyword>
<gene>
    <name evidence="2" type="ORF">DL238_06590</name>
</gene>
<dbReference type="InterPro" id="IPR010721">
    <property type="entry name" value="UstE-like"/>
</dbReference>
<protein>
    <submittedName>
        <fullName evidence="2">DUF1295 domain-containing protein</fullName>
    </submittedName>
</protein>
<name>A0A395LKR9_9SPHN</name>
<dbReference type="PANTHER" id="PTHR32251:SF17">
    <property type="entry name" value="STEROID 5-ALPHA REDUCTASE C-TERMINAL DOMAIN-CONTAINING PROTEIN"/>
    <property type="match status" value="1"/>
</dbReference>
<sequence>MSVWALLAINAAILVACFVGLWLICLKPKDVTPVDSFWAFGMVVMAISSFIFATGDPQRKLLLLALTAVWGVRLGSYMLWRWRDHGSDRRYVALLGKAQERRGWSFAKASALLVFATQAPLLFIVCLPAQLGQVDDAPPIGTLGIIGACVCLFGVLFETIGDLQLVRFKRDPANKGQVMDRGLWRYTRHPNYFGDACAWWGIWLVAAETSTGVWSIIGPMLLTWTLMKWSGAPTIEGKMSRTKPGYADYVRRTSGFVPWFPKRA</sequence>
<evidence type="ECO:0000313" key="3">
    <source>
        <dbReference type="Proteomes" id="UP000254101"/>
    </source>
</evidence>
<organism evidence="2 3">
    <name type="scientific">Alteriqipengyuania lutimaris</name>
    <dbReference type="NCBI Taxonomy" id="1538146"/>
    <lineage>
        <taxon>Bacteria</taxon>
        <taxon>Pseudomonadati</taxon>
        <taxon>Pseudomonadota</taxon>
        <taxon>Alphaproteobacteria</taxon>
        <taxon>Sphingomonadales</taxon>
        <taxon>Erythrobacteraceae</taxon>
        <taxon>Alteriqipengyuania</taxon>
    </lineage>
</organism>
<dbReference type="OrthoDB" id="9779233at2"/>
<dbReference type="Gene3D" id="1.20.120.1630">
    <property type="match status" value="1"/>
</dbReference>
<dbReference type="EMBL" id="QRBB01000001">
    <property type="protein sequence ID" value="RDS77315.1"/>
    <property type="molecule type" value="Genomic_DNA"/>
</dbReference>
<dbReference type="PROSITE" id="PS50244">
    <property type="entry name" value="S5A_REDUCTASE"/>
    <property type="match status" value="1"/>
</dbReference>
<evidence type="ECO:0000313" key="2">
    <source>
        <dbReference type="EMBL" id="RDS77315.1"/>
    </source>
</evidence>
<dbReference type="GO" id="GO:0016020">
    <property type="term" value="C:membrane"/>
    <property type="evidence" value="ECO:0007669"/>
    <property type="project" value="TreeGrafter"/>
</dbReference>
<feature type="transmembrane region" description="Helical" evidence="1">
    <location>
        <begin position="111"/>
        <end position="131"/>
    </location>
</feature>
<proteinExistence type="predicted"/>
<dbReference type="RefSeq" id="WP_115491536.1">
    <property type="nucleotide sequence ID" value="NZ_JACHWW010000001.1"/>
</dbReference>
<keyword evidence="3" id="KW-1185">Reference proteome</keyword>
<reference evidence="2 3" key="1">
    <citation type="submission" date="2018-07" db="EMBL/GenBank/DDBJ databases">
        <title>Erythrobacter nanhaiensis sp. nov., a novel member of the genus Erythrobacter isolated from the South China Sea.</title>
        <authorList>
            <person name="Chen X."/>
            <person name="Liu J."/>
        </authorList>
    </citation>
    <scope>NUCLEOTIDE SEQUENCE [LARGE SCALE GENOMIC DNA]</scope>
    <source>
        <strain evidence="2 3">S-5</strain>
    </source>
</reference>
<dbReference type="AlphaFoldDB" id="A0A395LKR9"/>
<keyword evidence="1" id="KW-1133">Transmembrane helix</keyword>
<feature type="transmembrane region" description="Helical" evidence="1">
    <location>
        <begin position="137"/>
        <end position="160"/>
    </location>
</feature>
<feature type="transmembrane region" description="Helical" evidence="1">
    <location>
        <begin position="61"/>
        <end position="80"/>
    </location>
</feature>
<feature type="transmembrane region" description="Helical" evidence="1">
    <location>
        <begin position="6"/>
        <end position="25"/>
    </location>
</feature>
<dbReference type="Pfam" id="PF06966">
    <property type="entry name" value="DUF1295"/>
    <property type="match status" value="1"/>
</dbReference>
<feature type="transmembrane region" description="Helical" evidence="1">
    <location>
        <begin position="37"/>
        <end position="55"/>
    </location>
</feature>
<evidence type="ECO:0000256" key="1">
    <source>
        <dbReference type="SAM" id="Phobius"/>
    </source>
</evidence>